<dbReference type="GO" id="GO:0005544">
    <property type="term" value="F:calcium-dependent phospholipid binding"/>
    <property type="evidence" value="ECO:0007669"/>
    <property type="project" value="UniProtKB-KW"/>
</dbReference>
<dbReference type="CDD" id="cd14686">
    <property type="entry name" value="bZIP"/>
    <property type="match status" value="1"/>
</dbReference>
<dbReference type="FunFam" id="1.10.220.10:FF:000032">
    <property type="entry name" value="Annexin"/>
    <property type="match status" value="1"/>
</dbReference>
<evidence type="ECO:0000313" key="9">
    <source>
        <dbReference type="EMBL" id="KAK1795061.1"/>
    </source>
</evidence>
<dbReference type="InterPro" id="IPR031591">
    <property type="entry name" value="CCDC106"/>
</dbReference>
<dbReference type="SMART" id="SM00335">
    <property type="entry name" value="ANX"/>
    <property type="match status" value="3"/>
</dbReference>
<keyword evidence="7" id="KW-0175">Coiled coil</keyword>
<evidence type="ECO:0000256" key="1">
    <source>
        <dbReference type="ARBA" id="ARBA00007831"/>
    </source>
</evidence>
<feature type="compositionally biased region" description="Basic residues" evidence="8">
    <location>
        <begin position="492"/>
        <end position="503"/>
    </location>
</feature>
<dbReference type="InterPro" id="IPR018502">
    <property type="entry name" value="Annexin_repeat"/>
</dbReference>
<gene>
    <name evidence="9" type="ORF">P4O66_009910</name>
</gene>
<evidence type="ECO:0000256" key="3">
    <source>
        <dbReference type="ARBA" id="ARBA00022837"/>
    </source>
</evidence>
<feature type="coiled-coil region" evidence="7">
    <location>
        <begin position="398"/>
        <end position="439"/>
    </location>
</feature>
<keyword evidence="4 6" id="KW-0041">Annexin</keyword>
<dbReference type="PROSITE" id="PS00223">
    <property type="entry name" value="ANNEXIN_1"/>
    <property type="match status" value="1"/>
</dbReference>
<dbReference type="GO" id="GO:0005737">
    <property type="term" value="C:cytoplasm"/>
    <property type="evidence" value="ECO:0007669"/>
    <property type="project" value="TreeGrafter"/>
</dbReference>
<comment type="caution">
    <text evidence="9">The sequence shown here is derived from an EMBL/GenBank/DDBJ whole genome shotgun (WGS) entry which is preliminary data.</text>
</comment>
<accession>A0AAD9DV38</accession>
<dbReference type="FunFam" id="1.10.220.10:FF:000018">
    <property type="entry name" value="Annexin"/>
    <property type="match status" value="1"/>
</dbReference>
<dbReference type="EMBL" id="JAROKS010000016">
    <property type="protein sequence ID" value="KAK1795061.1"/>
    <property type="molecule type" value="Genomic_DNA"/>
</dbReference>
<evidence type="ECO:0000256" key="2">
    <source>
        <dbReference type="ARBA" id="ARBA00022737"/>
    </source>
</evidence>
<dbReference type="GO" id="GO:0005509">
    <property type="term" value="F:calcium ion binding"/>
    <property type="evidence" value="ECO:0007669"/>
    <property type="project" value="InterPro"/>
</dbReference>
<protein>
    <recommendedName>
        <fullName evidence="6">Annexin</fullName>
    </recommendedName>
</protein>
<dbReference type="InterPro" id="IPR018252">
    <property type="entry name" value="Annexin_repeat_CS"/>
</dbReference>
<comment type="domain">
    <text evidence="6">A pair of annexin repeats may form one binding site for calcium and phospholipid.</text>
</comment>
<dbReference type="PROSITE" id="PS51897">
    <property type="entry name" value="ANNEXIN_2"/>
    <property type="match status" value="3"/>
</dbReference>
<keyword evidence="2 6" id="KW-0677">Repeat</keyword>
<dbReference type="PRINTS" id="PR00196">
    <property type="entry name" value="ANNEXIN"/>
</dbReference>
<dbReference type="InterPro" id="IPR001464">
    <property type="entry name" value="Annexin"/>
</dbReference>
<evidence type="ECO:0000256" key="5">
    <source>
        <dbReference type="ARBA" id="ARBA00023302"/>
    </source>
</evidence>
<feature type="compositionally biased region" description="Low complexity" evidence="8">
    <location>
        <begin position="479"/>
        <end position="489"/>
    </location>
</feature>
<dbReference type="GO" id="GO:0012506">
    <property type="term" value="C:vesicle membrane"/>
    <property type="evidence" value="ECO:0007669"/>
    <property type="project" value="TreeGrafter"/>
</dbReference>
<dbReference type="InterPro" id="IPR037104">
    <property type="entry name" value="Annexin_sf"/>
</dbReference>
<dbReference type="Gene3D" id="1.10.220.10">
    <property type="entry name" value="Annexin"/>
    <property type="match status" value="4"/>
</dbReference>
<feature type="region of interest" description="Disordered" evidence="8">
    <location>
        <begin position="440"/>
        <end position="506"/>
    </location>
</feature>
<organism evidence="9 10">
    <name type="scientific">Electrophorus voltai</name>
    <dbReference type="NCBI Taxonomy" id="2609070"/>
    <lineage>
        <taxon>Eukaryota</taxon>
        <taxon>Metazoa</taxon>
        <taxon>Chordata</taxon>
        <taxon>Craniata</taxon>
        <taxon>Vertebrata</taxon>
        <taxon>Euteleostomi</taxon>
        <taxon>Actinopterygii</taxon>
        <taxon>Neopterygii</taxon>
        <taxon>Teleostei</taxon>
        <taxon>Ostariophysi</taxon>
        <taxon>Gymnotiformes</taxon>
        <taxon>Gymnotoidei</taxon>
        <taxon>Gymnotidae</taxon>
        <taxon>Electrophorus</taxon>
    </lineage>
</organism>
<evidence type="ECO:0000256" key="8">
    <source>
        <dbReference type="SAM" id="MobiDB-lite"/>
    </source>
</evidence>
<sequence length="619" mass="68281">MGNCQPTVVPYTDFDVVADIKAIRKACKGLGTDEEAIINILANRSSAQRMEIKQAYFEKYDDELVDVLKKELSGNFEKAILAMLDPPHVFAAKMLRRAMKGAGTDEDVLVEILCTATNAARSTTSPDKHDLNITLYSYGSEIAAYKEAYFQVHERDLEADVAGDTSGDVRRLLTLLLEGARDQSYEVDDTQAEQDATSMFEAGEGCFGTDESTFSYILATRNYLQLQATFKVYEAISGTEILDAIESETSGTLKACYLALVRCAKNPQLYFARRLNAAMKGAGTDEDTLIRIIVGRSELFAPQFPVCSWSGQEAMSCLWQQDQTAFPPGVEIDSSSMRAKSRESSHSWMKQETDAQLIHWKTVVPGAGSDAEQDNTPTSAVSTVTPMDGLPTSAVLTITKLQCLLERKQEKIEALERQVEDLQQDRKFLRAQIENLTSMRRVPAAEGGQSVHCEPKAHKRQGPASLSHSPGGESISDGSLSSATTAASADIKKKRHHKERRRGKEATGVQYVIHRYKQVLSAYNKKKSMSGAFRHYGIDRNTIANTAPIAELHLAAKETVALVGQFRPREETLVSYAQRCALAIEADEALTRRIEQMKADGELLPIAAKRARVHSLLGH</sequence>
<keyword evidence="3 6" id="KW-0106">Calcium</keyword>
<reference evidence="9" key="1">
    <citation type="submission" date="2023-03" db="EMBL/GenBank/DDBJ databases">
        <title>Electrophorus voltai genome.</title>
        <authorList>
            <person name="Bian C."/>
        </authorList>
    </citation>
    <scope>NUCLEOTIDE SEQUENCE</scope>
    <source>
        <strain evidence="9">CB-2022</strain>
        <tissue evidence="9">Muscle</tissue>
    </source>
</reference>
<evidence type="ECO:0000256" key="6">
    <source>
        <dbReference type="RuleBase" id="RU003540"/>
    </source>
</evidence>
<evidence type="ECO:0000256" key="4">
    <source>
        <dbReference type="ARBA" id="ARBA00023216"/>
    </source>
</evidence>
<name>A0AAD9DV38_9TELE</name>
<evidence type="ECO:0000313" key="10">
    <source>
        <dbReference type="Proteomes" id="UP001239994"/>
    </source>
</evidence>
<dbReference type="SUPFAM" id="SSF47874">
    <property type="entry name" value="Annexin"/>
    <property type="match status" value="1"/>
</dbReference>
<dbReference type="PANTHER" id="PTHR10502:SF96">
    <property type="entry name" value="ANNEXIN"/>
    <property type="match status" value="1"/>
</dbReference>
<dbReference type="Pfam" id="PF00191">
    <property type="entry name" value="Annexin"/>
    <property type="match status" value="4"/>
</dbReference>
<dbReference type="Pfam" id="PF15794">
    <property type="entry name" value="CCDC106"/>
    <property type="match status" value="1"/>
</dbReference>
<dbReference type="GO" id="GO:0005886">
    <property type="term" value="C:plasma membrane"/>
    <property type="evidence" value="ECO:0007669"/>
    <property type="project" value="TreeGrafter"/>
</dbReference>
<dbReference type="PANTHER" id="PTHR10502">
    <property type="entry name" value="ANNEXIN"/>
    <property type="match status" value="1"/>
</dbReference>
<dbReference type="GO" id="GO:0005634">
    <property type="term" value="C:nucleus"/>
    <property type="evidence" value="ECO:0007669"/>
    <property type="project" value="TreeGrafter"/>
</dbReference>
<keyword evidence="10" id="KW-1185">Reference proteome</keyword>
<keyword evidence="5 6" id="KW-0111">Calcium/phospholipid-binding</keyword>
<evidence type="ECO:0000256" key="7">
    <source>
        <dbReference type="SAM" id="Coils"/>
    </source>
</evidence>
<dbReference type="FunFam" id="1.10.220.10:FF:000002">
    <property type="entry name" value="Annexin"/>
    <property type="match status" value="1"/>
</dbReference>
<proteinExistence type="inferred from homology"/>
<comment type="similarity">
    <text evidence="1 6">Belongs to the annexin family.</text>
</comment>
<dbReference type="GO" id="GO:0001786">
    <property type="term" value="F:phosphatidylserine binding"/>
    <property type="evidence" value="ECO:0007669"/>
    <property type="project" value="TreeGrafter"/>
</dbReference>
<dbReference type="Proteomes" id="UP001239994">
    <property type="component" value="Unassembled WGS sequence"/>
</dbReference>
<dbReference type="AlphaFoldDB" id="A0AAD9DV38"/>